<dbReference type="EMBL" id="MU006219">
    <property type="protein sequence ID" value="KAF2830813.1"/>
    <property type="molecule type" value="Genomic_DNA"/>
</dbReference>
<evidence type="ECO:0000313" key="1">
    <source>
        <dbReference type="EMBL" id="KAF2830813.1"/>
    </source>
</evidence>
<reference evidence="1" key="1">
    <citation type="journal article" date="2020" name="Stud. Mycol.">
        <title>101 Dothideomycetes genomes: a test case for predicting lifestyles and emergence of pathogens.</title>
        <authorList>
            <person name="Haridas S."/>
            <person name="Albert R."/>
            <person name="Binder M."/>
            <person name="Bloem J."/>
            <person name="Labutti K."/>
            <person name="Salamov A."/>
            <person name="Andreopoulos B."/>
            <person name="Baker S."/>
            <person name="Barry K."/>
            <person name="Bills G."/>
            <person name="Bluhm B."/>
            <person name="Cannon C."/>
            <person name="Castanera R."/>
            <person name="Culley D."/>
            <person name="Daum C."/>
            <person name="Ezra D."/>
            <person name="Gonzalez J."/>
            <person name="Henrissat B."/>
            <person name="Kuo A."/>
            <person name="Liang C."/>
            <person name="Lipzen A."/>
            <person name="Lutzoni F."/>
            <person name="Magnuson J."/>
            <person name="Mondo S."/>
            <person name="Nolan M."/>
            <person name="Ohm R."/>
            <person name="Pangilinan J."/>
            <person name="Park H.-J."/>
            <person name="Ramirez L."/>
            <person name="Alfaro M."/>
            <person name="Sun H."/>
            <person name="Tritt A."/>
            <person name="Yoshinaga Y."/>
            <person name="Zwiers L.-H."/>
            <person name="Turgeon B."/>
            <person name="Goodwin S."/>
            <person name="Spatafora J."/>
            <person name="Crous P."/>
            <person name="Grigoriev I."/>
        </authorList>
    </citation>
    <scope>NUCLEOTIDE SEQUENCE</scope>
    <source>
        <strain evidence="1">CBS 113818</strain>
    </source>
</reference>
<organism evidence="1 2">
    <name type="scientific">Ophiobolus disseminans</name>
    <dbReference type="NCBI Taxonomy" id="1469910"/>
    <lineage>
        <taxon>Eukaryota</taxon>
        <taxon>Fungi</taxon>
        <taxon>Dikarya</taxon>
        <taxon>Ascomycota</taxon>
        <taxon>Pezizomycotina</taxon>
        <taxon>Dothideomycetes</taxon>
        <taxon>Pleosporomycetidae</taxon>
        <taxon>Pleosporales</taxon>
        <taxon>Pleosporineae</taxon>
        <taxon>Phaeosphaeriaceae</taxon>
        <taxon>Ophiobolus</taxon>
    </lineage>
</organism>
<accession>A0A6A7ACE2</accession>
<dbReference type="Proteomes" id="UP000799424">
    <property type="component" value="Unassembled WGS sequence"/>
</dbReference>
<evidence type="ECO:0000313" key="2">
    <source>
        <dbReference type="Proteomes" id="UP000799424"/>
    </source>
</evidence>
<protein>
    <submittedName>
        <fullName evidence="1">Uncharacterized protein</fullName>
    </submittedName>
</protein>
<dbReference type="AlphaFoldDB" id="A0A6A7ACE2"/>
<proteinExistence type="predicted"/>
<sequence>MTPPPAPTSLAAFTPSLLSTRYPHLPAWAYDAVHAIQTCTTKQQHDLPVAARTLLNITILPMPGFLGTREDLLDADVAIRLLFAEQKWYEEWKGDVDVWRLGWDLGRVWGE</sequence>
<gene>
    <name evidence="1" type="ORF">CC86DRAFT_464033</name>
</gene>
<keyword evidence="2" id="KW-1185">Reference proteome</keyword>
<name>A0A6A7ACE2_9PLEO</name>